<comment type="caution">
    <text evidence="1">The sequence shown here is derived from an EMBL/GenBank/DDBJ whole genome shotgun (WGS) entry which is preliminary data.</text>
</comment>
<sequence length="50" mass="5021">MQRKSSAFVDQVVVNALTGATVAHAAPSAGFEAFTNLPSGSFGDNPAGII</sequence>
<protein>
    <submittedName>
        <fullName evidence="1">Uncharacterized protein</fullName>
    </submittedName>
</protein>
<evidence type="ECO:0000313" key="1">
    <source>
        <dbReference type="EMBL" id="MBO2011607.1"/>
    </source>
</evidence>
<name>A0ABS3QK40_9BACT</name>
<keyword evidence="2" id="KW-1185">Reference proteome</keyword>
<dbReference type="RefSeq" id="WP_208177301.1">
    <property type="nucleotide sequence ID" value="NZ_JAGETZ010000012.1"/>
</dbReference>
<reference evidence="1 2" key="1">
    <citation type="submission" date="2021-03" db="EMBL/GenBank/DDBJ databases">
        <authorList>
            <person name="Kim M.K."/>
        </authorList>
    </citation>
    <scope>NUCLEOTIDE SEQUENCE [LARGE SCALE GENOMIC DNA]</scope>
    <source>
        <strain evidence="1 2">BT442</strain>
    </source>
</reference>
<proteinExistence type="predicted"/>
<dbReference type="EMBL" id="JAGETZ010000012">
    <property type="protein sequence ID" value="MBO2011607.1"/>
    <property type="molecule type" value="Genomic_DNA"/>
</dbReference>
<gene>
    <name evidence="1" type="ORF">J4E00_21250</name>
</gene>
<accession>A0ABS3QK40</accession>
<dbReference type="Proteomes" id="UP000664369">
    <property type="component" value="Unassembled WGS sequence"/>
</dbReference>
<organism evidence="1 2">
    <name type="scientific">Hymenobacter negativus</name>
    <dbReference type="NCBI Taxonomy" id="2795026"/>
    <lineage>
        <taxon>Bacteria</taxon>
        <taxon>Pseudomonadati</taxon>
        <taxon>Bacteroidota</taxon>
        <taxon>Cytophagia</taxon>
        <taxon>Cytophagales</taxon>
        <taxon>Hymenobacteraceae</taxon>
        <taxon>Hymenobacter</taxon>
    </lineage>
</organism>
<evidence type="ECO:0000313" key="2">
    <source>
        <dbReference type="Proteomes" id="UP000664369"/>
    </source>
</evidence>